<dbReference type="Proteomes" id="UP000222788">
    <property type="component" value="Unassembled WGS sequence"/>
</dbReference>
<feature type="compositionally biased region" description="Basic residues" evidence="1">
    <location>
        <begin position="112"/>
        <end position="121"/>
    </location>
</feature>
<name>A0A2C5WW47_9PEZI</name>
<feature type="compositionally biased region" description="Basic residues" evidence="1">
    <location>
        <begin position="60"/>
        <end position="69"/>
    </location>
</feature>
<organism evidence="3 4">
    <name type="scientific">Ceratocystis fimbriata CBS 114723</name>
    <dbReference type="NCBI Taxonomy" id="1035309"/>
    <lineage>
        <taxon>Eukaryota</taxon>
        <taxon>Fungi</taxon>
        <taxon>Dikarya</taxon>
        <taxon>Ascomycota</taxon>
        <taxon>Pezizomycotina</taxon>
        <taxon>Sordariomycetes</taxon>
        <taxon>Hypocreomycetidae</taxon>
        <taxon>Microascales</taxon>
        <taxon>Ceratocystidaceae</taxon>
        <taxon>Ceratocystis</taxon>
    </lineage>
</organism>
<dbReference type="SUPFAM" id="SSF49879">
    <property type="entry name" value="SMAD/FHA domain"/>
    <property type="match status" value="1"/>
</dbReference>
<evidence type="ECO:0000259" key="2">
    <source>
        <dbReference type="PROSITE" id="PS50006"/>
    </source>
</evidence>
<dbReference type="InterPro" id="IPR050923">
    <property type="entry name" value="Cell_Proc_Reg/RNA_Proc"/>
</dbReference>
<feature type="compositionally biased region" description="Polar residues" evidence="1">
    <location>
        <begin position="182"/>
        <end position="191"/>
    </location>
</feature>
<reference evidence="3 4" key="1">
    <citation type="journal article" date="2013" name="Fungal Biol.">
        <title>Analysis of microsatellite markers in the genome of the plant pathogen Ceratocystis fimbriata.</title>
        <authorList>
            <person name="Simpson M.C."/>
            <person name="Wilken P.M."/>
            <person name="Coetzee M.P."/>
            <person name="Wingfield M.J."/>
            <person name="Wingfield B.D."/>
        </authorList>
    </citation>
    <scope>NUCLEOTIDE SEQUENCE [LARGE SCALE GENOMIC DNA]</scope>
    <source>
        <strain evidence="3 4">CBS 114723</strain>
    </source>
</reference>
<dbReference type="OrthoDB" id="444265at2759"/>
<feature type="compositionally biased region" description="Basic and acidic residues" evidence="1">
    <location>
        <begin position="122"/>
        <end position="144"/>
    </location>
</feature>
<dbReference type="PROSITE" id="PS50006">
    <property type="entry name" value="FHA_DOMAIN"/>
    <property type="match status" value="1"/>
</dbReference>
<sequence length="362" mass="41835">MDIADNPPSSRSPIQDRTFELEKQADDRQSKAHSRRGRHDREHDSRSHRHRDSRSEQSNRHRHNSHERRHNRERDSGHEDSRAHGSSLRRSRSRSPHSHSHRHRERDDAERKSHKTRREKRHSQNRDSSAEADRKDERGSDRRSGAISKQHRRSRRSSPSRSRSPGTKRPVSRSPAPANRTALPSQESSWAITRGEAPPIEKEKPNFNTTGLLAAESNSVQQSDGTVIRLKYTEPTDACKPRKRKRESWKLFVFQGKQVLDTIPLVEKTAWLVGRESAVCDFPEAHASVSKQHAVFQFRLKEKRNEFGDREDTVKLYVIDLESSHGTRLNNETIPASRYVELRSGDVIKLGKCSKEYVVMMA</sequence>
<dbReference type="EMBL" id="APWK03000165">
    <property type="protein sequence ID" value="PHH49854.1"/>
    <property type="molecule type" value="Genomic_DNA"/>
</dbReference>
<dbReference type="STRING" id="1035309.A0A2C5WW47"/>
<dbReference type="SMART" id="SM00240">
    <property type="entry name" value="FHA"/>
    <property type="match status" value="1"/>
</dbReference>
<gene>
    <name evidence="3" type="primary">SNIP1</name>
    <name evidence="3" type="ORF">CFIMG_006502RA</name>
</gene>
<protein>
    <submittedName>
        <fullName evidence="3">Smad nuclear-interacting protein 1</fullName>
    </submittedName>
</protein>
<dbReference type="Pfam" id="PF00498">
    <property type="entry name" value="FHA"/>
    <property type="match status" value="1"/>
</dbReference>
<evidence type="ECO:0000313" key="3">
    <source>
        <dbReference type="EMBL" id="PHH49854.1"/>
    </source>
</evidence>
<proteinExistence type="predicted"/>
<keyword evidence="4" id="KW-1185">Reference proteome</keyword>
<comment type="caution">
    <text evidence="3">The sequence shown here is derived from an EMBL/GenBank/DDBJ whole genome shotgun (WGS) entry which is preliminary data.</text>
</comment>
<feature type="compositionally biased region" description="Basic residues" evidence="1">
    <location>
        <begin position="149"/>
        <end position="158"/>
    </location>
</feature>
<feature type="compositionally biased region" description="Basic residues" evidence="1">
    <location>
        <begin position="87"/>
        <end position="104"/>
    </location>
</feature>
<feature type="compositionally biased region" description="Basic and acidic residues" evidence="1">
    <location>
        <begin position="70"/>
        <end position="83"/>
    </location>
</feature>
<feature type="domain" description="FHA" evidence="2">
    <location>
        <begin position="271"/>
        <end position="334"/>
    </location>
</feature>
<feature type="compositionally biased region" description="Basic and acidic residues" evidence="1">
    <location>
        <begin position="17"/>
        <end position="30"/>
    </location>
</feature>
<reference evidence="3 4" key="2">
    <citation type="journal article" date="2013" name="IMA Fungus">
        <title>IMA Genome-F 1: Ceratocystis fimbriata: Draft nuclear genome sequence for the plant pathogen, Ceratocystis fimbriata.</title>
        <authorList>
            <person name="Wilken P.M."/>
            <person name="Steenkamp E.T."/>
            <person name="Wingfield M.J."/>
            <person name="de Beer Z.W."/>
            <person name="Wingfield B.D."/>
        </authorList>
    </citation>
    <scope>NUCLEOTIDE SEQUENCE [LARGE SCALE GENOMIC DNA]</scope>
    <source>
        <strain evidence="3 4">CBS 114723</strain>
    </source>
</reference>
<feature type="region of interest" description="Disordered" evidence="1">
    <location>
        <begin position="1"/>
        <end position="206"/>
    </location>
</feature>
<evidence type="ECO:0000313" key="4">
    <source>
        <dbReference type="Proteomes" id="UP000222788"/>
    </source>
</evidence>
<dbReference type="AlphaFoldDB" id="A0A2C5WW47"/>
<dbReference type="PANTHER" id="PTHR23308">
    <property type="entry name" value="NUCLEAR INHIBITOR OF PROTEIN PHOSPHATASE-1"/>
    <property type="match status" value="1"/>
</dbReference>
<accession>A0A2C5WW47</accession>
<dbReference type="InterPro" id="IPR008984">
    <property type="entry name" value="SMAD_FHA_dom_sf"/>
</dbReference>
<evidence type="ECO:0000256" key="1">
    <source>
        <dbReference type="SAM" id="MobiDB-lite"/>
    </source>
</evidence>
<dbReference type="Gene3D" id="2.60.200.20">
    <property type="match status" value="1"/>
</dbReference>
<dbReference type="InterPro" id="IPR000253">
    <property type="entry name" value="FHA_dom"/>
</dbReference>